<reference evidence="1" key="1">
    <citation type="submission" date="2014-11" db="EMBL/GenBank/DDBJ databases">
        <authorList>
            <person name="Amaro Gonzalez C."/>
        </authorList>
    </citation>
    <scope>NUCLEOTIDE SEQUENCE</scope>
</reference>
<dbReference type="AlphaFoldDB" id="A0A0E9T1G1"/>
<reference evidence="1" key="2">
    <citation type="journal article" date="2015" name="Fish Shellfish Immunol.">
        <title>Early steps in the European eel (Anguilla anguilla)-Vibrio vulnificus interaction in the gills: Role of the RtxA13 toxin.</title>
        <authorList>
            <person name="Callol A."/>
            <person name="Pajuelo D."/>
            <person name="Ebbesson L."/>
            <person name="Teles M."/>
            <person name="MacKenzie S."/>
            <person name="Amaro C."/>
        </authorList>
    </citation>
    <scope>NUCLEOTIDE SEQUENCE</scope>
</reference>
<dbReference type="EMBL" id="GBXM01061151">
    <property type="protein sequence ID" value="JAH47426.1"/>
    <property type="molecule type" value="Transcribed_RNA"/>
</dbReference>
<sequence length="22" mass="2491">MSSSLRRFIVSVCSDKYLNADV</sequence>
<name>A0A0E9T1G1_ANGAN</name>
<accession>A0A0E9T1G1</accession>
<dbReference type="EMBL" id="GBXM01095292">
    <property type="protein sequence ID" value="JAH13285.1"/>
    <property type="molecule type" value="Transcribed_RNA"/>
</dbReference>
<proteinExistence type="predicted"/>
<organism evidence="1">
    <name type="scientific">Anguilla anguilla</name>
    <name type="common">European freshwater eel</name>
    <name type="synonym">Muraena anguilla</name>
    <dbReference type="NCBI Taxonomy" id="7936"/>
    <lineage>
        <taxon>Eukaryota</taxon>
        <taxon>Metazoa</taxon>
        <taxon>Chordata</taxon>
        <taxon>Craniata</taxon>
        <taxon>Vertebrata</taxon>
        <taxon>Euteleostomi</taxon>
        <taxon>Actinopterygii</taxon>
        <taxon>Neopterygii</taxon>
        <taxon>Teleostei</taxon>
        <taxon>Anguilliformes</taxon>
        <taxon>Anguillidae</taxon>
        <taxon>Anguilla</taxon>
    </lineage>
</organism>
<evidence type="ECO:0000313" key="1">
    <source>
        <dbReference type="EMBL" id="JAH47426.1"/>
    </source>
</evidence>
<protein>
    <submittedName>
        <fullName evidence="1">Uncharacterized protein</fullName>
    </submittedName>
</protein>